<evidence type="ECO:0000313" key="12">
    <source>
        <dbReference type="EMBL" id="MBN7773212.1"/>
    </source>
</evidence>
<dbReference type="SUPFAM" id="SSF58104">
    <property type="entry name" value="Methyl-accepting chemotaxis protein (MCP) signaling domain"/>
    <property type="match status" value="1"/>
</dbReference>
<dbReference type="PROSITE" id="PS50885">
    <property type="entry name" value="HAMP"/>
    <property type="match status" value="1"/>
</dbReference>
<gene>
    <name evidence="12" type="ORF">JYB65_07545</name>
</gene>
<keyword evidence="8" id="KW-0807">Transducer</keyword>
<keyword evidence="13" id="KW-1185">Reference proteome</keyword>
<name>A0A939D8V5_CLOAM</name>
<dbReference type="SMART" id="SM00304">
    <property type="entry name" value="HAMP"/>
    <property type="match status" value="1"/>
</dbReference>
<evidence type="ECO:0000256" key="5">
    <source>
        <dbReference type="ARBA" id="ARBA00022989"/>
    </source>
</evidence>
<comment type="subcellular location">
    <subcellularLocation>
        <location evidence="1">Cell membrane</location>
        <topology evidence="1">Multi-pass membrane protein</topology>
    </subcellularLocation>
</comment>
<comment type="caution">
    <text evidence="12">The sequence shown here is derived from an EMBL/GenBank/DDBJ whole genome shotgun (WGS) entry which is preliminary data.</text>
</comment>
<feature type="domain" description="Methyl-accepting transducer" evidence="10">
    <location>
        <begin position="422"/>
        <end position="651"/>
    </location>
</feature>
<comment type="similarity">
    <text evidence="7">Belongs to the methyl-accepting chemotaxis (MCP) protein family.</text>
</comment>
<evidence type="ECO:0000256" key="6">
    <source>
        <dbReference type="ARBA" id="ARBA00023136"/>
    </source>
</evidence>
<evidence type="ECO:0000256" key="2">
    <source>
        <dbReference type="ARBA" id="ARBA00022475"/>
    </source>
</evidence>
<dbReference type="RefSeq" id="WP_206582042.1">
    <property type="nucleotide sequence ID" value="NZ_JAFJZZ010000002.1"/>
</dbReference>
<keyword evidence="4 9" id="KW-0812">Transmembrane</keyword>
<dbReference type="Gene3D" id="1.10.8.500">
    <property type="entry name" value="HAMP domain in histidine kinase"/>
    <property type="match status" value="1"/>
</dbReference>
<evidence type="ECO:0000256" key="3">
    <source>
        <dbReference type="ARBA" id="ARBA00022500"/>
    </source>
</evidence>
<proteinExistence type="inferred from homology"/>
<evidence type="ECO:0000259" key="11">
    <source>
        <dbReference type="PROSITE" id="PS50885"/>
    </source>
</evidence>
<keyword evidence="3" id="KW-0145">Chemotaxis</keyword>
<dbReference type="Pfam" id="PF02743">
    <property type="entry name" value="dCache_1"/>
    <property type="match status" value="1"/>
</dbReference>
<dbReference type="CDD" id="cd12913">
    <property type="entry name" value="PDC1_MCP_like"/>
    <property type="match status" value="1"/>
</dbReference>
<accession>A0A939D8V5</accession>
<feature type="transmembrane region" description="Helical" evidence="9">
    <location>
        <begin position="6"/>
        <end position="32"/>
    </location>
</feature>
<dbReference type="InterPro" id="IPR033479">
    <property type="entry name" value="dCache_1"/>
</dbReference>
<dbReference type="Gene3D" id="3.30.450.20">
    <property type="entry name" value="PAS domain"/>
    <property type="match status" value="2"/>
</dbReference>
<dbReference type="PANTHER" id="PTHR43531:SF11">
    <property type="entry name" value="METHYL-ACCEPTING CHEMOTAXIS PROTEIN 3"/>
    <property type="match status" value="1"/>
</dbReference>
<dbReference type="Gene3D" id="1.10.287.950">
    <property type="entry name" value="Methyl-accepting chemotaxis protein"/>
    <property type="match status" value="1"/>
</dbReference>
<dbReference type="InterPro" id="IPR003660">
    <property type="entry name" value="HAMP_dom"/>
</dbReference>
<dbReference type="GO" id="GO:0005886">
    <property type="term" value="C:plasma membrane"/>
    <property type="evidence" value="ECO:0007669"/>
    <property type="project" value="UniProtKB-SubCell"/>
</dbReference>
<feature type="transmembrane region" description="Helical" evidence="9">
    <location>
        <begin position="293"/>
        <end position="315"/>
    </location>
</feature>
<dbReference type="CDD" id="cd12912">
    <property type="entry name" value="PDC2_MCP_like"/>
    <property type="match status" value="1"/>
</dbReference>
<dbReference type="InterPro" id="IPR051310">
    <property type="entry name" value="MCP_chemotaxis"/>
</dbReference>
<dbReference type="InterPro" id="IPR004089">
    <property type="entry name" value="MCPsignal_dom"/>
</dbReference>
<dbReference type="GO" id="GO:0007165">
    <property type="term" value="P:signal transduction"/>
    <property type="evidence" value="ECO:0007669"/>
    <property type="project" value="UniProtKB-KW"/>
</dbReference>
<keyword evidence="5 9" id="KW-1133">Transmembrane helix</keyword>
<dbReference type="CDD" id="cd06225">
    <property type="entry name" value="HAMP"/>
    <property type="match status" value="1"/>
</dbReference>
<dbReference type="Proteomes" id="UP000664545">
    <property type="component" value="Unassembled WGS sequence"/>
</dbReference>
<dbReference type="GO" id="GO:0004888">
    <property type="term" value="F:transmembrane signaling receptor activity"/>
    <property type="evidence" value="ECO:0007669"/>
    <property type="project" value="TreeGrafter"/>
</dbReference>
<evidence type="ECO:0000256" key="7">
    <source>
        <dbReference type="ARBA" id="ARBA00029447"/>
    </source>
</evidence>
<dbReference type="PANTHER" id="PTHR43531">
    <property type="entry name" value="PROTEIN ICFG"/>
    <property type="match status" value="1"/>
</dbReference>
<keyword evidence="6 9" id="KW-0472">Membrane</keyword>
<keyword evidence="2" id="KW-1003">Cell membrane</keyword>
<dbReference type="EMBL" id="JAFJZZ010000002">
    <property type="protein sequence ID" value="MBN7773212.1"/>
    <property type="molecule type" value="Genomic_DNA"/>
</dbReference>
<dbReference type="Pfam" id="PF00015">
    <property type="entry name" value="MCPsignal"/>
    <property type="match status" value="1"/>
</dbReference>
<dbReference type="PROSITE" id="PS50111">
    <property type="entry name" value="CHEMOTAXIS_TRANSDUC_2"/>
    <property type="match status" value="1"/>
</dbReference>
<reference evidence="12" key="1">
    <citation type="submission" date="2021-02" db="EMBL/GenBank/DDBJ databases">
        <title>Abyssanaerobacter marinus gen.nov., sp., nov, anaerobic bacterium isolated from the Onnuri vent field of Indian Ocean and suggestion of Mogibacteriaceae fam. nov., and proposal of reclassification of ambiguous this family's genus member.</title>
        <authorList>
            <person name="Kim Y.J."/>
            <person name="Yang J.-A."/>
        </authorList>
    </citation>
    <scope>NUCLEOTIDE SEQUENCE</scope>
    <source>
        <strain evidence="12">DSM 2634</strain>
    </source>
</reference>
<dbReference type="SMART" id="SM00283">
    <property type="entry name" value="MA"/>
    <property type="match status" value="1"/>
</dbReference>
<organism evidence="12 13">
    <name type="scientific">Clostridium aminobutyricum</name>
    <dbReference type="NCBI Taxonomy" id="33953"/>
    <lineage>
        <taxon>Bacteria</taxon>
        <taxon>Bacillati</taxon>
        <taxon>Bacillota</taxon>
        <taxon>Clostridia</taxon>
        <taxon>Eubacteriales</taxon>
        <taxon>Clostridiaceae</taxon>
        <taxon>Clostridium</taxon>
    </lineage>
</organism>
<protein>
    <submittedName>
        <fullName evidence="12">HAMP domain-containing protein</fullName>
    </submittedName>
</protein>
<dbReference type="SUPFAM" id="SSF103190">
    <property type="entry name" value="Sensory domain-like"/>
    <property type="match status" value="1"/>
</dbReference>
<evidence type="ECO:0000256" key="8">
    <source>
        <dbReference type="PROSITE-ProRule" id="PRU00284"/>
    </source>
</evidence>
<sequence>MRKSILLKILVGVITPVVLCLCILLVTLFSLIKSDIESTTKNELTANSKQAAFQVENFFTQYTKATETAAAIPIFEEFFQTLQLGTPIQQASGYAQIDVIMRNIAAFDSENSVAWVSDFDSSQYARSDGLISSPDWVITTRDWYKQIVEENKTIVTAPYLDSATGLMGVSIISPVYDSLSGQMIGIFGLDIQLTQLGKIMADYKLGDTGFFLFIADDGSIVYDKDHENVMKNLTEIGLSSTATDAYASQKEGYIEYSRGEEHIYGYYSLIGTTGWSILSSLPEKEFYEGYNHLATLAVIIAMISIAVLSAVIVLISTGIIKPLKRLAHAANQIADGDLNVKVDTRYMDETGQVAQGLDRTVLRLKDYMKYIDEVSYVLDEMAEGNIIFELKQDYVGEFAKIKVALLKIQSTFTQTLSEIAVAADQVANGSDQLASGAQEMSQGAMQQASSIEELSATITEISHDISKNAANAKLADQISAESETEVDHGNQQMKHMIAAMEEIKNSSKQISNIIKAIDDIAFQTNILALNAAVEAARAGAAGKGFAVVADEVRNLAGKSAEAAKNTTGLIETAIAAVENGTTIVDETAQSLNRIVESARQSKTVISEISDATGNQSASITQVTIGVEQISSVVQTNSATAEETAAASEELSSQANLLKELIGQFRLK</sequence>
<dbReference type="Pfam" id="PF00672">
    <property type="entry name" value="HAMP"/>
    <property type="match status" value="1"/>
</dbReference>
<evidence type="ECO:0000259" key="10">
    <source>
        <dbReference type="PROSITE" id="PS50111"/>
    </source>
</evidence>
<dbReference type="InterPro" id="IPR029151">
    <property type="entry name" value="Sensor-like_sf"/>
</dbReference>
<evidence type="ECO:0000313" key="13">
    <source>
        <dbReference type="Proteomes" id="UP000664545"/>
    </source>
</evidence>
<dbReference type="AlphaFoldDB" id="A0A939D8V5"/>
<evidence type="ECO:0000256" key="9">
    <source>
        <dbReference type="SAM" id="Phobius"/>
    </source>
</evidence>
<feature type="domain" description="HAMP" evidence="11">
    <location>
        <begin position="317"/>
        <end position="369"/>
    </location>
</feature>
<dbReference type="GO" id="GO:0006935">
    <property type="term" value="P:chemotaxis"/>
    <property type="evidence" value="ECO:0007669"/>
    <property type="project" value="UniProtKB-KW"/>
</dbReference>
<evidence type="ECO:0000256" key="4">
    <source>
        <dbReference type="ARBA" id="ARBA00022692"/>
    </source>
</evidence>
<evidence type="ECO:0000256" key="1">
    <source>
        <dbReference type="ARBA" id="ARBA00004651"/>
    </source>
</evidence>